<dbReference type="Pfam" id="PF13515">
    <property type="entry name" value="FUSC_2"/>
    <property type="match status" value="1"/>
</dbReference>
<dbReference type="InterPro" id="IPR049453">
    <property type="entry name" value="Memb_transporter_dom"/>
</dbReference>
<evidence type="ECO:0000256" key="1">
    <source>
        <dbReference type="ARBA" id="ARBA00004141"/>
    </source>
</evidence>
<feature type="transmembrane region" description="Helical" evidence="6">
    <location>
        <begin position="72"/>
        <end position="92"/>
    </location>
</feature>
<evidence type="ECO:0000256" key="5">
    <source>
        <dbReference type="SAM" id="MobiDB-lite"/>
    </source>
</evidence>
<name>A0A8H7E038_PLEOS</name>
<dbReference type="RefSeq" id="XP_036636760.1">
    <property type="nucleotide sequence ID" value="XM_036770915.1"/>
</dbReference>
<evidence type="ECO:0000256" key="6">
    <source>
        <dbReference type="SAM" id="Phobius"/>
    </source>
</evidence>
<feature type="region of interest" description="Disordered" evidence="5">
    <location>
        <begin position="451"/>
        <end position="480"/>
    </location>
</feature>
<feature type="transmembrane region" description="Helical" evidence="6">
    <location>
        <begin position="586"/>
        <end position="605"/>
    </location>
</feature>
<accession>A0A8H7E038</accession>
<dbReference type="EMBL" id="JACETU010000001">
    <property type="protein sequence ID" value="KAF7440916.1"/>
    <property type="molecule type" value="Genomic_DNA"/>
</dbReference>
<sequence>MILFLMSFLQFCSPWISRRFVARLLSTVICAILIVVRPFSRYGVPYAFLALSLKELIFSVQETIAQQLESTILGLLGGLLGIGISSLGTFIASLPTVDSVTARVIRGWAKSRLPRLTHAARICCFIAIWLLTADVTLDETIRDYAVSFLWVLLVAAFAPLISSLMILRWSSAQFATDIATAFAISHDCLSHSLDAAFSCSHTPTAAQNQLLKMSVALNQRYSEASFELRVGRVGVKSIKPLIGTIEHLRRELSWGMVHSRTQPAPLHVDSTSPDEKDVDAFRVPAYELGHAVLTSMRVVERTVLTCYELNIMPRQRDEEKGNLDEALNSLYKAAVVARDVLKSFTDDLDMQQRAEDGAVGFPQKSFDLCLFMISLLQMAHEMKHALYLCKKLTALHEVSSPRLWHPHFSWAWLGAAPSTFIMEERGAILDQDSPDPQAETALSLTETLQGISENQYPTDQPDDNDPDGYPDSSPDDTPEVLRRRRIHGRVMSVRWMASVIHHVWNYAAVLRTRLKVSRVLRAVQHSPNLRHAIKNAGGIVLLSLPAFLPTDSPGYSWFYWARGQWMVISYLWVLETNTGATWRVGYLRISGTILGCVYGYITYVICQSNPYALVLMLTLSELPISWIITNTTFPSLGVVAAVTLPPLTFVKYFSPESEPSQIMLVVLRGLMIAAGIIAALFVNSLFFPRHCRVMFLNNISRTIGIVSQLYLSLSRDLFCNALTSSILEKQKILKLEVRIRNALHRMNLLLITMNDELSLVPKPMKRYRQIVVTLQKLLDLLTGIRKIREKIPRKETVTAVVTQRREFVSCVCVCLFAVEQVFRARQPLPQFLPSARLALMTLEMHVEERIRQSRDEDLGGLGLPIVYAFAEADVLRELVDTLEDLLELSRQLFGTSSWYSYGPLDMSVMTSIHEEVGEPSRSR</sequence>
<evidence type="ECO:0000256" key="2">
    <source>
        <dbReference type="ARBA" id="ARBA00022692"/>
    </source>
</evidence>
<evidence type="ECO:0000313" key="10">
    <source>
        <dbReference type="Proteomes" id="UP000623687"/>
    </source>
</evidence>
<evidence type="ECO:0000256" key="3">
    <source>
        <dbReference type="ARBA" id="ARBA00022989"/>
    </source>
</evidence>
<gene>
    <name evidence="9" type="ORF">PC9H_001265</name>
</gene>
<feature type="domain" description="Integral membrane bound transporter" evidence="8">
    <location>
        <begin position="556"/>
        <end position="682"/>
    </location>
</feature>
<dbReference type="PANTHER" id="PTHR47804">
    <property type="entry name" value="60S RIBOSOMAL PROTEIN L19"/>
    <property type="match status" value="1"/>
</dbReference>
<dbReference type="GeneID" id="59371106"/>
<dbReference type="VEuPathDB" id="FungiDB:PC9H_001265"/>
<evidence type="ECO:0000259" key="8">
    <source>
        <dbReference type="Pfam" id="PF13515"/>
    </source>
</evidence>
<protein>
    <recommendedName>
        <fullName evidence="11">DUF2421 domain-containing protein</fullName>
    </recommendedName>
</protein>
<keyword evidence="2 6" id="KW-0812">Transmembrane</keyword>
<reference evidence="9" key="1">
    <citation type="submission" date="2019-07" db="EMBL/GenBank/DDBJ databases">
        <authorList>
            <person name="Palmer J.M."/>
        </authorList>
    </citation>
    <scope>NUCLEOTIDE SEQUENCE</scope>
    <source>
        <strain evidence="9">PC9</strain>
    </source>
</reference>
<evidence type="ECO:0000313" key="9">
    <source>
        <dbReference type="EMBL" id="KAF7440916.1"/>
    </source>
</evidence>
<evidence type="ECO:0000259" key="7">
    <source>
        <dbReference type="Pfam" id="PF10334"/>
    </source>
</evidence>
<dbReference type="AlphaFoldDB" id="A0A8H7E038"/>
<keyword evidence="10" id="KW-1185">Reference proteome</keyword>
<comment type="caution">
    <text evidence="9">The sequence shown here is derived from an EMBL/GenBank/DDBJ whole genome shotgun (WGS) entry which is preliminary data.</text>
</comment>
<organism evidence="9 10">
    <name type="scientific">Pleurotus ostreatus</name>
    <name type="common">Oyster mushroom</name>
    <name type="synonym">White-rot fungus</name>
    <dbReference type="NCBI Taxonomy" id="5322"/>
    <lineage>
        <taxon>Eukaryota</taxon>
        <taxon>Fungi</taxon>
        <taxon>Dikarya</taxon>
        <taxon>Basidiomycota</taxon>
        <taxon>Agaricomycotina</taxon>
        <taxon>Agaricomycetes</taxon>
        <taxon>Agaricomycetidae</taxon>
        <taxon>Agaricales</taxon>
        <taxon>Pleurotineae</taxon>
        <taxon>Pleurotaceae</taxon>
        <taxon>Pleurotus</taxon>
    </lineage>
</organism>
<keyword evidence="3 6" id="KW-1133">Transmembrane helix</keyword>
<evidence type="ECO:0000256" key="4">
    <source>
        <dbReference type="ARBA" id="ARBA00023136"/>
    </source>
</evidence>
<evidence type="ECO:0008006" key="11">
    <source>
        <dbReference type="Google" id="ProtNLM"/>
    </source>
</evidence>
<feature type="transmembrane region" description="Helical" evidence="6">
    <location>
        <begin position="113"/>
        <end position="132"/>
    </location>
</feature>
<dbReference type="InterPro" id="IPR052430">
    <property type="entry name" value="IVT-Associated"/>
</dbReference>
<dbReference type="Proteomes" id="UP000623687">
    <property type="component" value="Unassembled WGS sequence"/>
</dbReference>
<feature type="transmembrane region" description="Helical" evidence="6">
    <location>
        <begin position="665"/>
        <end position="687"/>
    </location>
</feature>
<proteinExistence type="predicted"/>
<comment type="subcellular location">
    <subcellularLocation>
        <location evidence="1">Membrane</location>
        <topology evidence="1">Multi-pass membrane protein</topology>
    </subcellularLocation>
</comment>
<dbReference type="OrthoDB" id="68611at2759"/>
<feature type="compositionally biased region" description="Acidic residues" evidence="5">
    <location>
        <begin position="460"/>
        <end position="478"/>
    </location>
</feature>
<dbReference type="InterPro" id="IPR018820">
    <property type="entry name" value="BRE4-related_DUF2421"/>
</dbReference>
<dbReference type="GO" id="GO:0016020">
    <property type="term" value="C:membrane"/>
    <property type="evidence" value="ECO:0007669"/>
    <property type="project" value="UniProtKB-SubCell"/>
</dbReference>
<feature type="transmembrane region" description="Helical" evidence="6">
    <location>
        <begin position="20"/>
        <end position="39"/>
    </location>
</feature>
<keyword evidence="4 6" id="KW-0472">Membrane</keyword>
<feature type="transmembrane region" description="Helical" evidence="6">
    <location>
        <begin position="144"/>
        <end position="167"/>
    </location>
</feature>
<dbReference type="PANTHER" id="PTHR47804:SF3">
    <property type="entry name" value="PROTEIN BRE4"/>
    <property type="match status" value="1"/>
</dbReference>
<dbReference type="Pfam" id="PF10334">
    <property type="entry name" value="BRE4"/>
    <property type="match status" value="1"/>
</dbReference>
<feature type="domain" description="DUF2421" evidence="7">
    <location>
        <begin position="693"/>
        <end position="848"/>
    </location>
</feature>